<dbReference type="Pfam" id="PF16595">
    <property type="entry name" value="Cas9_PI"/>
    <property type="match status" value="1"/>
</dbReference>
<dbReference type="Pfam" id="PF22702">
    <property type="entry name" value="Cas9_RuvC"/>
    <property type="match status" value="1"/>
</dbReference>
<keyword evidence="7" id="KW-0460">Magnesium</keyword>
<dbReference type="GO" id="GO:0051607">
    <property type="term" value="P:defense response to virus"/>
    <property type="evidence" value="ECO:0007669"/>
    <property type="project" value="UniProtKB-UniRule"/>
</dbReference>
<dbReference type="Gene3D" id="1.10.30.50">
    <property type="match status" value="1"/>
</dbReference>
<comment type="subunit">
    <text evidence="12 13">Monomer. Binds crRNA and tracrRNA.</text>
</comment>
<keyword evidence="5 13" id="KW-0255">Endonuclease</keyword>
<comment type="function">
    <text evidence="13">CRISPR (clustered regularly interspaced short palindromic repeat) is an adaptive immune system that provides protection against mobile genetic elements (viruses, transposable elements and conjugative plasmids). CRISPR clusters contain spacers, sequences complementary to antecedent mobile elements, and target invading nucleic acids. CRISPR clusters are transcribed and processed into CRISPR RNA (crRNA). In type II CRISPR systems correct processing of pre-crRNA requires a trans-encoded small RNA (tracrRNA), endogenous ribonuclease 3 (rnc) and this protein. The tracrRNA serves as a guide for ribonuclease 3-aided processing of pre-crRNA. Subsequently Cas9/crRNA/tracrRNA endonucleolytically cleaves linear or circular dsDNA target complementary to the spacer; Cas9 is inactive in the absence of the 2 guide RNAs (gRNA). Cas9 recognizes the protospacer adjacent motif (PAM) in the CRISPR repeat sequences to help distinguish self versus nonself, as targets within the bacterial CRISPR locus do not have PAMs. PAM recognition is also required for catalytic activity.</text>
</comment>
<sequence>MSIYFGGFFMNSDKREDYYVGLDMGTGSLGGAVTDTQYHLLKVKGKDFWFVREYETAKSQLDRRTHRIAKRRLQRHKARIGLIRSYFAEDILKHDPLFYIRQDNSKYYHEDKDVRLTTKDSIFADPGYGDKEYLDDKEYPTIFHLRQALLRDQIKDEERYSRFLYLAIINMFEHRGHFLLNTESSDLNADMIKDVGELVMNAICGVSEYGSVTYKEIIEILEDKNISRTAKKDQIASKIDIKKSEKAQMERIKCLCGMEADARVMFEIEADEKIKIAFQQAAFEDEKEEIEAVIGEDRYLIIENMKQLYDYSQLQSVLNGFDYLSDARVQMYEKHKEDLHLLKKVYRKNLDREIYDRMFRSGEEGSYCAYSNSTNSVDSLAEAKKYRRNMKKRSQKDLYDRIKKDLKEVHDADADAIRKEMELERFLPKQITGANGIIPNQVHRKELKKILENAEHHLDFLKEKDESGYTVSERILMLFSSNIPYYVGPVGSGSKTGWAKIQESGQVLPWNMEQKIDIEQTSERFITNLIRECTYLSGEKVLPKQSLLYESYCVLNEINNLRIHGKRIVPELKQDIYKEVFQGFRLGKKVTKKNICTYLINRGLITEESEVSGIDKEINAYLPSYGKMYGVFGERLREEAVQEIAEKIIYYGTIYGDAKSMFRKKLNQYVSDGWMTEYQAKRISGYKFKDWARLSRSMLCLSGCDKSTGEKISLIRAMWEYNLNFMELIYREDFTFQKELEERRKALGKTLQEFQFEDLDEYYYSAPVKRMIWQAVQALKEITQIMGHNPKRIFIEMTRTEEEKGEQGRKNSREKRLLKLYESIRDERNWAAEIKNANASGKLNSKKLYLYYLQMGRDVYTGEPIDIEDLFDDSRYDIDHIYPRSLTNDNNIENNLVLVSKTINQNEKKNDYPVPEKIRRNKKVRNLWHTLHKMGFMNDEKYNRLTSTERLSEDQLAGFIARQLVETAQGAKGIAELMKAMLPGTDIVYAKARNVSDFRKEYKMLKSRLVNDYHHAQDAYLNIVVGNVYFMKFTRNPMNFVKTEARRDGRNYDYNLYKMYSKDIIRNGEKAWIATSEQGPGTIRLVKETMGRNTPIITRQAFEQRGELFNLQPVGKYSAKKDNYVPLKINDEKMQDVSKYGGYTSLNPSYFIFIEHGPEKKRKKCFEVIHSYYAAQIKTEKDLIDFLLQKGYKNPRVINARIKKNALIKYNGYFLYIIGMDARKNIEFSNATAMCLKNKYIQYVCKLEKMNKAILLSEKQKTNLHWDEKITCESNLELYRELTEKHLHSIYQRHPRSIGKCLADGEGAFKLLDIEEQVKIICDIVQYTSFQRGVFSLKVLGGPKEVGRIRISGNMTEAKECKLVNYSITGMYKTEMDLLKK</sequence>
<dbReference type="GO" id="GO:0003677">
    <property type="term" value="F:DNA binding"/>
    <property type="evidence" value="ECO:0007669"/>
    <property type="project" value="UniProtKB-UniRule"/>
</dbReference>
<evidence type="ECO:0000313" key="15">
    <source>
        <dbReference type="EMBL" id="RGI84601.1"/>
    </source>
</evidence>
<evidence type="ECO:0000259" key="14">
    <source>
        <dbReference type="PROSITE" id="PS51749"/>
    </source>
</evidence>
<evidence type="ECO:0000256" key="4">
    <source>
        <dbReference type="ARBA" id="ARBA00022723"/>
    </source>
</evidence>
<dbReference type="GO" id="GO:0016787">
    <property type="term" value="F:hydrolase activity"/>
    <property type="evidence" value="ECO:0007669"/>
    <property type="project" value="UniProtKB-KW"/>
</dbReference>
<name>A0A3E4F6Q1_9FIRM</name>
<feature type="active site" description="For RuvC-like nuclease domain" evidence="13">
    <location>
        <position position="23"/>
    </location>
</feature>
<evidence type="ECO:0000256" key="3">
    <source>
        <dbReference type="ARBA" id="ARBA00022722"/>
    </source>
</evidence>
<dbReference type="InterPro" id="IPR032240">
    <property type="entry name" value="Cas9_REC"/>
</dbReference>
<dbReference type="Pfam" id="PF13395">
    <property type="entry name" value="HNH_4"/>
    <property type="match status" value="1"/>
</dbReference>
<dbReference type="InterPro" id="IPR028629">
    <property type="entry name" value="Cas9"/>
</dbReference>
<dbReference type="PROSITE" id="PS51749">
    <property type="entry name" value="HNH_CAS9"/>
    <property type="match status" value="1"/>
</dbReference>
<reference evidence="15 16" key="1">
    <citation type="submission" date="2018-08" db="EMBL/GenBank/DDBJ databases">
        <title>A genome reference for cultivated species of the human gut microbiota.</title>
        <authorList>
            <person name="Zou Y."/>
            <person name="Xue W."/>
            <person name="Luo G."/>
        </authorList>
    </citation>
    <scope>NUCLEOTIDE SEQUENCE [LARGE SCALE GENOMIC DNA]</scope>
    <source>
        <strain evidence="15 16">TM09-19AC</strain>
    </source>
</reference>
<evidence type="ECO:0000256" key="10">
    <source>
        <dbReference type="ARBA" id="ARBA00023125"/>
    </source>
</evidence>
<dbReference type="InterPro" id="IPR055228">
    <property type="entry name" value="Cas9_RuvC"/>
</dbReference>
<comment type="domain">
    <text evidence="13">Has 2 endonuclease domains. The discontinuous RuvC-like domain cleaves the target DNA noncomplementary to crRNA while the HNH nuclease domain cleaves the target DNA complementary to crRNA.</text>
</comment>
<proteinExistence type="inferred from homology"/>
<dbReference type="InterPro" id="IPR003615">
    <property type="entry name" value="HNH_nuc"/>
</dbReference>
<dbReference type="EMBL" id="QSOI01000006">
    <property type="protein sequence ID" value="RGI84601.1"/>
    <property type="molecule type" value="Genomic_DNA"/>
</dbReference>
<dbReference type="GO" id="GO:0046872">
    <property type="term" value="F:metal ion binding"/>
    <property type="evidence" value="ECO:0007669"/>
    <property type="project" value="UniProtKB-UniRule"/>
</dbReference>
<evidence type="ECO:0000256" key="1">
    <source>
        <dbReference type="ARBA" id="ARBA00001946"/>
    </source>
</evidence>
<evidence type="ECO:0000256" key="6">
    <source>
        <dbReference type="ARBA" id="ARBA00022801"/>
    </source>
</evidence>
<gene>
    <name evidence="13 15" type="primary">cas9</name>
    <name evidence="15" type="ORF">DXD84_06560</name>
</gene>
<evidence type="ECO:0000256" key="9">
    <source>
        <dbReference type="ARBA" id="ARBA00023118"/>
    </source>
</evidence>
<dbReference type="InterPro" id="IPR033114">
    <property type="entry name" value="HNH_CAS9"/>
</dbReference>
<keyword evidence="11" id="KW-0464">Manganese</keyword>
<keyword evidence="4" id="KW-0479">Metal-binding</keyword>
<comment type="caution">
    <text evidence="13">Lacks conserved residue(s) required for the propagation of feature annotation.</text>
</comment>
<evidence type="ECO:0000256" key="8">
    <source>
        <dbReference type="ARBA" id="ARBA00022884"/>
    </source>
</evidence>
<dbReference type="Pfam" id="PF16592">
    <property type="entry name" value="Cas9_REC"/>
    <property type="match status" value="1"/>
</dbReference>
<evidence type="ECO:0000313" key="16">
    <source>
        <dbReference type="Proteomes" id="UP000260664"/>
    </source>
</evidence>
<dbReference type="Proteomes" id="UP000260664">
    <property type="component" value="Unassembled WGS sequence"/>
</dbReference>
<accession>A0A3E4F6Q1</accession>
<evidence type="ECO:0000256" key="2">
    <source>
        <dbReference type="ARBA" id="ARBA00005244"/>
    </source>
</evidence>
<dbReference type="InterPro" id="IPR032237">
    <property type="entry name" value="Cas9_PI"/>
</dbReference>
<keyword evidence="3 13" id="KW-0540">Nuclease</keyword>
<protein>
    <recommendedName>
        <fullName evidence="13">CRISPR-associated endonuclease Cas9</fullName>
        <ecNumber evidence="13">3.1.-.-</ecNumber>
    </recommendedName>
</protein>
<evidence type="ECO:0000256" key="5">
    <source>
        <dbReference type="ARBA" id="ARBA00022759"/>
    </source>
</evidence>
<keyword evidence="10 13" id="KW-0238">DNA-binding</keyword>
<comment type="similarity">
    <text evidence="2">Belongs to the CRISPR-associated protein Cas9 family. Subtype II-A subfamily.</text>
</comment>
<dbReference type="GO" id="GO:0003723">
    <property type="term" value="F:RNA binding"/>
    <property type="evidence" value="ECO:0007669"/>
    <property type="project" value="UniProtKB-UniRule"/>
</dbReference>
<comment type="cofactor">
    <cofactor evidence="1">
        <name>Mg(2+)</name>
        <dbReference type="ChEBI" id="CHEBI:18420"/>
    </cofactor>
</comment>
<feature type="domain" description="HNH Cas9-type" evidence="14">
    <location>
        <begin position="795"/>
        <end position="964"/>
    </location>
</feature>
<evidence type="ECO:0000256" key="11">
    <source>
        <dbReference type="ARBA" id="ARBA00023211"/>
    </source>
</evidence>
<evidence type="ECO:0000256" key="12">
    <source>
        <dbReference type="ARBA" id="ARBA00046380"/>
    </source>
</evidence>
<organism evidence="15 16">
    <name type="scientific">Dorea formicigenerans</name>
    <dbReference type="NCBI Taxonomy" id="39486"/>
    <lineage>
        <taxon>Bacteria</taxon>
        <taxon>Bacillati</taxon>
        <taxon>Bacillota</taxon>
        <taxon>Clostridia</taxon>
        <taxon>Lachnospirales</taxon>
        <taxon>Lachnospiraceae</taxon>
        <taxon>Dorea</taxon>
    </lineage>
</organism>
<keyword evidence="8 13" id="KW-0694">RNA-binding</keyword>
<dbReference type="HAMAP" id="MF_01480">
    <property type="entry name" value="Cas9"/>
    <property type="match status" value="1"/>
</dbReference>
<feature type="active site" description="Proton acceptor for HNH nuclease domain" evidence="13">
    <location>
        <position position="880"/>
    </location>
</feature>
<dbReference type="EC" id="3.1.-.-" evidence="13"/>
<comment type="similarity">
    <text evidence="13">Belongs to the CRISPR-associated Cas9 family.</text>
</comment>
<dbReference type="NCBIfam" id="TIGR01865">
    <property type="entry name" value="cas_Csn1"/>
    <property type="match status" value="1"/>
</dbReference>
<keyword evidence="6 13" id="KW-0378">Hydrolase</keyword>
<dbReference type="GO" id="GO:0043571">
    <property type="term" value="P:maintenance of CRISPR repeat elements"/>
    <property type="evidence" value="ECO:0007669"/>
    <property type="project" value="UniProtKB-UniRule"/>
</dbReference>
<comment type="caution">
    <text evidence="15">The sequence shown here is derived from an EMBL/GenBank/DDBJ whole genome shotgun (WGS) entry which is preliminary data.</text>
</comment>
<evidence type="ECO:0000256" key="7">
    <source>
        <dbReference type="ARBA" id="ARBA00022842"/>
    </source>
</evidence>
<evidence type="ECO:0000256" key="13">
    <source>
        <dbReference type="HAMAP-Rule" id="MF_01480"/>
    </source>
</evidence>
<dbReference type="GO" id="GO:0004519">
    <property type="term" value="F:endonuclease activity"/>
    <property type="evidence" value="ECO:0007669"/>
    <property type="project" value="UniProtKB-UniRule"/>
</dbReference>
<keyword evidence="9 13" id="KW-0051">Antiviral defense</keyword>